<evidence type="ECO:0000313" key="2">
    <source>
        <dbReference type="EMBL" id="MFC4133841.1"/>
    </source>
</evidence>
<sequence length="159" mass="16416">MRRGLLITAGWVTAVATATVLGFTAVSSLGDEFPGRPLSRQEVEDRLAQTTAQATAQPSSSPSSSSAASPTASPAASSARRHFTGSGGSLWATCRNGLASVEGITPKTGFRLDESQRGPARTAWVKFKQDGGGHGRGQEFVVSVTCDGTTATVTETKDD</sequence>
<evidence type="ECO:0000256" key="1">
    <source>
        <dbReference type="SAM" id="MobiDB-lite"/>
    </source>
</evidence>
<comment type="caution">
    <text evidence="2">The sequence shown here is derived from an EMBL/GenBank/DDBJ whole genome shotgun (WGS) entry which is preliminary data.</text>
</comment>
<dbReference type="Proteomes" id="UP001595816">
    <property type="component" value="Unassembled WGS sequence"/>
</dbReference>
<feature type="region of interest" description="Disordered" evidence="1">
    <location>
        <begin position="31"/>
        <end position="84"/>
    </location>
</feature>
<evidence type="ECO:0000313" key="3">
    <source>
        <dbReference type="Proteomes" id="UP001595816"/>
    </source>
</evidence>
<reference evidence="3" key="1">
    <citation type="journal article" date="2019" name="Int. J. Syst. Evol. Microbiol.">
        <title>The Global Catalogue of Microorganisms (GCM) 10K type strain sequencing project: providing services to taxonomists for standard genome sequencing and annotation.</title>
        <authorList>
            <consortium name="The Broad Institute Genomics Platform"/>
            <consortium name="The Broad Institute Genome Sequencing Center for Infectious Disease"/>
            <person name="Wu L."/>
            <person name="Ma J."/>
        </authorList>
    </citation>
    <scope>NUCLEOTIDE SEQUENCE [LARGE SCALE GENOMIC DNA]</scope>
    <source>
        <strain evidence="3">CGMCC 4.7289</strain>
    </source>
</reference>
<accession>A0ABV8LS09</accession>
<dbReference type="RefSeq" id="WP_253761959.1">
    <property type="nucleotide sequence ID" value="NZ_JAMZDZ010000001.1"/>
</dbReference>
<dbReference type="EMBL" id="JBHSAY010000015">
    <property type="protein sequence ID" value="MFC4133841.1"/>
    <property type="molecule type" value="Genomic_DNA"/>
</dbReference>
<feature type="compositionally biased region" description="Low complexity" evidence="1">
    <location>
        <begin position="48"/>
        <end position="78"/>
    </location>
</feature>
<protein>
    <submittedName>
        <fullName evidence="2">Uncharacterized protein</fullName>
    </submittedName>
</protein>
<gene>
    <name evidence="2" type="ORF">ACFOZ4_24780</name>
</gene>
<organism evidence="2 3">
    <name type="scientific">Hamadaea flava</name>
    <dbReference type="NCBI Taxonomy" id="1742688"/>
    <lineage>
        <taxon>Bacteria</taxon>
        <taxon>Bacillati</taxon>
        <taxon>Actinomycetota</taxon>
        <taxon>Actinomycetes</taxon>
        <taxon>Micromonosporales</taxon>
        <taxon>Micromonosporaceae</taxon>
        <taxon>Hamadaea</taxon>
    </lineage>
</organism>
<proteinExistence type="predicted"/>
<name>A0ABV8LS09_9ACTN</name>
<keyword evidence="3" id="KW-1185">Reference proteome</keyword>